<sequence length="53" mass="6554">DEPTRDEFETEEDYQEAMKDFKENLDSLKFTKHKKMTIADLVHELWKQDKFFK</sequence>
<organism evidence="1 2">
    <name type="scientific">Streptococcus gallolyticus</name>
    <dbReference type="NCBI Taxonomy" id="315405"/>
    <lineage>
        <taxon>Bacteria</taxon>
        <taxon>Bacillati</taxon>
        <taxon>Bacillota</taxon>
        <taxon>Bacilli</taxon>
        <taxon>Lactobacillales</taxon>
        <taxon>Streptococcaceae</taxon>
        <taxon>Streptococcus</taxon>
    </lineage>
</organism>
<evidence type="ECO:0000313" key="1">
    <source>
        <dbReference type="EMBL" id="SES05166.1"/>
    </source>
</evidence>
<feature type="non-terminal residue" evidence="1">
    <location>
        <position position="1"/>
    </location>
</feature>
<proteinExistence type="predicted"/>
<protein>
    <submittedName>
        <fullName evidence="1">Uncharacterized protein</fullName>
    </submittedName>
</protein>
<reference evidence="1 2" key="1">
    <citation type="submission" date="2016-10" db="EMBL/GenBank/DDBJ databases">
        <authorList>
            <person name="de Groot N.N."/>
        </authorList>
    </citation>
    <scope>NUCLEOTIDE SEQUENCE [LARGE SCALE GENOMIC DNA]</scope>
    <source>
        <strain evidence="1 2">VTM2R47</strain>
    </source>
</reference>
<dbReference type="EMBL" id="FOGM01000015">
    <property type="protein sequence ID" value="SES05166.1"/>
    <property type="molecule type" value="Genomic_DNA"/>
</dbReference>
<dbReference type="AlphaFoldDB" id="A0A1H9U6R1"/>
<name>A0A1H9U6R1_9STRE</name>
<gene>
    <name evidence="1" type="ORF">SAMN04487840_1151</name>
</gene>
<evidence type="ECO:0000313" key="2">
    <source>
        <dbReference type="Proteomes" id="UP000182712"/>
    </source>
</evidence>
<dbReference type="Proteomes" id="UP000182712">
    <property type="component" value="Unassembled WGS sequence"/>
</dbReference>
<accession>A0A1H9U6R1</accession>